<evidence type="ECO:0000256" key="1">
    <source>
        <dbReference type="SAM" id="Phobius"/>
    </source>
</evidence>
<keyword evidence="1" id="KW-0812">Transmembrane</keyword>
<keyword evidence="3" id="KW-1185">Reference proteome</keyword>
<reference evidence="2" key="2">
    <citation type="journal article" date="2022" name="Syst. Appl. Microbiol.">
        <title>Physiological and genomic characterisation of Luteimonas fraxinea sp. nov., a bacterial species associated with trees tolerant to ash dieback.</title>
        <authorList>
            <person name="Ulrich K."/>
            <person name="Becker R."/>
            <person name="Behrendt U."/>
            <person name="Kube M."/>
            <person name="Schneck V."/>
            <person name="Ulrich A."/>
        </authorList>
    </citation>
    <scope>NUCLEOTIDE SEQUENCE</scope>
    <source>
        <strain evidence="2">A1P009</strain>
    </source>
</reference>
<protein>
    <submittedName>
        <fullName evidence="2">Uncharacterized protein</fullName>
    </submittedName>
</protein>
<accession>A0ABS8UD75</accession>
<gene>
    <name evidence="2" type="ORF">LTT95_09630</name>
</gene>
<organism evidence="2 3">
    <name type="scientific">Luteimonas fraxinea</name>
    <dbReference type="NCBI Taxonomy" id="2901869"/>
    <lineage>
        <taxon>Bacteria</taxon>
        <taxon>Pseudomonadati</taxon>
        <taxon>Pseudomonadota</taxon>
        <taxon>Gammaproteobacteria</taxon>
        <taxon>Lysobacterales</taxon>
        <taxon>Lysobacteraceae</taxon>
        <taxon>Luteimonas</taxon>
    </lineage>
</organism>
<name>A0ABS8UD75_9GAMM</name>
<sequence>MSSNEKTPKPPMTKRRRVFLFGAVVAIVVLPLIIYIVAIGVGGGVE</sequence>
<dbReference type="Proteomes" id="UP001430360">
    <property type="component" value="Unassembled WGS sequence"/>
</dbReference>
<keyword evidence="1" id="KW-0472">Membrane</keyword>
<reference evidence="2" key="1">
    <citation type="submission" date="2021-12" db="EMBL/GenBank/DDBJ databases">
        <authorList>
            <person name="Ulrich A."/>
        </authorList>
    </citation>
    <scope>NUCLEOTIDE SEQUENCE</scope>
    <source>
        <strain evidence="2">A1P009</strain>
    </source>
</reference>
<comment type="caution">
    <text evidence="2">The sequence shown here is derived from an EMBL/GenBank/DDBJ whole genome shotgun (WGS) entry which is preliminary data.</text>
</comment>
<dbReference type="EMBL" id="JAJQKU010000003">
    <property type="protein sequence ID" value="MCD9097194.1"/>
    <property type="molecule type" value="Genomic_DNA"/>
</dbReference>
<evidence type="ECO:0000313" key="3">
    <source>
        <dbReference type="Proteomes" id="UP001430360"/>
    </source>
</evidence>
<feature type="transmembrane region" description="Helical" evidence="1">
    <location>
        <begin position="18"/>
        <end position="41"/>
    </location>
</feature>
<dbReference type="RefSeq" id="WP_232136193.1">
    <property type="nucleotide sequence ID" value="NZ_CP089507.1"/>
</dbReference>
<keyword evidence="1" id="KW-1133">Transmembrane helix</keyword>
<proteinExistence type="predicted"/>
<evidence type="ECO:0000313" key="2">
    <source>
        <dbReference type="EMBL" id="MCD9097194.1"/>
    </source>
</evidence>